<dbReference type="InterPro" id="IPR035897">
    <property type="entry name" value="Toll_tir_struct_dom_sf"/>
</dbReference>
<dbReference type="SMART" id="SM00320">
    <property type="entry name" value="WD40"/>
    <property type="match status" value="8"/>
</dbReference>
<feature type="domain" description="TIR" evidence="4">
    <location>
        <begin position="1"/>
        <end position="160"/>
    </location>
</feature>
<evidence type="ECO:0000256" key="3">
    <source>
        <dbReference type="SAM" id="Phobius"/>
    </source>
</evidence>
<evidence type="ECO:0000313" key="6">
    <source>
        <dbReference type="Proteomes" id="UP001285521"/>
    </source>
</evidence>
<gene>
    <name evidence="5" type="ORF">SK803_46110</name>
</gene>
<evidence type="ECO:0000256" key="1">
    <source>
        <dbReference type="ARBA" id="ARBA00022574"/>
    </source>
</evidence>
<dbReference type="Gene3D" id="3.40.50.10140">
    <property type="entry name" value="Toll/interleukin-1 receptor homology (TIR) domain"/>
    <property type="match status" value="1"/>
</dbReference>
<keyword evidence="1" id="KW-0853">WD repeat</keyword>
<dbReference type="InterPro" id="IPR001680">
    <property type="entry name" value="WD40_rpt"/>
</dbReference>
<dbReference type="SMART" id="SM00255">
    <property type="entry name" value="TIR"/>
    <property type="match status" value="1"/>
</dbReference>
<dbReference type="SUPFAM" id="SSF82171">
    <property type="entry name" value="DPP6 N-terminal domain-like"/>
    <property type="match status" value="1"/>
</dbReference>
<dbReference type="PANTHER" id="PTHR44019:SF8">
    <property type="entry name" value="POC1 CENTRIOLAR PROTEIN HOMOLOG"/>
    <property type="match status" value="1"/>
</dbReference>
<dbReference type="SUPFAM" id="SSF50969">
    <property type="entry name" value="YVTN repeat-like/Quinoprotein amine dehydrogenase"/>
    <property type="match status" value="1"/>
</dbReference>
<evidence type="ECO:0000259" key="4">
    <source>
        <dbReference type="SMART" id="SM00255"/>
    </source>
</evidence>
<evidence type="ECO:0000256" key="2">
    <source>
        <dbReference type="ARBA" id="ARBA00022737"/>
    </source>
</evidence>
<keyword evidence="3" id="KW-0812">Transmembrane</keyword>
<dbReference type="InterPro" id="IPR050505">
    <property type="entry name" value="WDR55/POC1"/>
</dbReference>
<name>A0ABU4THK2_9PSEU</name>
<dbReference type="Pfam" id="PF13676">
    <property type="entry name" value="TIR_2"/>
    <property type="match status" value="1"/>
</dbReference>
<dbReference type="EMBL" id="JAXAVW010000077">
    <property type="protein sequence ID" value="MDX8037616.1"/>
    <property type="molecule type" value="Genomic_DNA"/>
</dbReference>
<protein>
    <submittedName>
        <fullName evidence="5">TIR domain-containing protein</fullName>
    </submittedName>
</protein>
<keyword evidence="3" id="KW-0472">Membrane</keyword>
<dbReference type="PANTHER" id="PTHR44019">
    <property type="entry name" value="WD REPEAT-CONTAINING PROTEIN 55"/>
    <property type="match status" value="1"/>
</dbReference>
<reference evidence="5 6" key="1">
    <citation type="submission" date="2023-11" db="EMBL/GenBank/DDBJ databases">
        <title>Lentzea sokolovensis, sp. nov., Lentzea kristufkii, sp. nov., and Lentzea miocenensis, sp. nov., rare actinobacteria from Sokolov Coal Basin, Miocene lacustrine sediment, Czech Republic.</title>
        <authorList>
            <person name="Lara A."/>
            <person name="Kotroba L."/>
            <person name="Nouioui I."/>
            <person name="Neumann-Schaal M."/>
            <person name="Mast Y."/>
            <person name="Chronakova A."/>
        </authorList>
    </citation>
    <scope>NUCLEOTIDE SEQUENCE [LARGE SCALE GENOMIC DNA]</scope>
    <source>
        <strain evidence="5 6">BCCO 10_0856</strain>
    </source>
</reference>
<feature type="transmembrane region" description="Helical" evidence="3">
    <location>
        <begin position="180"/>
        <end position="200"/>
    </location>
</feature>
<dbReference type="InterPro" id="IPR000157">
    <property type="entry name" value="TIR_dom"/>
</dbReference>
<dbReference type="RefSeq" id="WP_319972598.1">
    <property type="nucleotide sequence ID" value="NZ_JAXAVW010000077.1"/>
</dbReference>
<dbReference type="InterPro" id="IPR011044">
    <property type="entry name" value="Quino_amine_DH_bsu"/>
</dbReference>
<dbReference type="SUPFAM" id="SSF52200">
    <property type="entry name" value="Toll/Interleukin receptor TIR domain"/>
    <property type="match status" value="1"/>
</dbReference>
<accession>A0ABU4THK2</accession>
<sequence length="892" mass="94242">MYDGFISYSHAADRPLARSLQRSLHQIGRPWYKPRALRVFRDDVSLAASPNLWSSIQEALLASRTFTLMACPESAASPWVGREAALWREKKSRETFLIVLTGGELVWDDETGDFDWDRTTALPRALAGWFEAEPLWVDLREPERRRGKEFRAAAATVAAAIHGVAKDELISEDLRQQRRLVAVLASLLSLALVAGGVAVWQQGVAAAQRDRATEQARIALSRALSGEAQRLMPTNPQLAIRLALASWSANESVQAKAALMSTLDRTRHVVSIVSPGTDTVSRNRGASAGTLANVAISADGAVFAHAYSDGHISLWDTKSRRPTGVTLPERSFAMALSGDGRLLASANSLTVKVWNTKDGSLTHDIPFAGAVHRVALSPNGRWLAMSGGTSGGATPKFGVWNLETGLPVINVEGDDVPGEPVEFRGDRLYTVDGRSANAKVVSFEPASNTWSTFGAGRTSPHGLAISTSTLALLNGSTLELRDVGTQARTRTAEVGKDACCVSISADGQRIAVGTAQGAVLLYDQTLTQTTQLFGHPGQIRDLRMSDDGRLVASIAENGSVVLTAPDHDARLRAKLQGPAGVSGVAASTAGTAAISQPGGIVLRELSTLAEKSTFSAPNGAVRISPDGQRLSVGAAGAHSTWDTTTGTQVGSIFTDEVGFLGDSRHLVTARSNGTPLVEDAGKRGTNPVGGSTVDQQIATNARGDVIAIVTKALEARDGTGGTDITLWRWDGGELDKIRQIHFAALVRGFAVSEDGEQVAASDIDGRVLLDDSKRPGEPVVFGQGVDSAWASMAFTPGLVGQAHRDTGELMLWNSADGSEVGTWQQPGAAGPVAGLVATGGGLLTAGKDGLLAHWEADPAAWARTLCPMITGGLSAEEQRRYLGDIDVPWPCR</sequence>
<dbReference type="Proteomes" id="UP001285521">
    <property type="component" value="Unassembled WGS sequence"/>
</dbReference>
<keyword evidence="2" id="KW-0677">Repeat</keyword>
<proteinExistence type="predicted"/>
<dbReference type="InterPro" id="IPR015943">
    <property type="entry name" value="WD40/YVTN_repeat-like_dom_sf"/>
</dbReference>
<comment type="caution">
    <text evidence="5">The sequence shown here is derived from an EMBL/GenBank/DDBJ whole genome shotgun (WGS) entry which is preliminary data.</text>
</comment>
<organism evidence="5 6">
    <name type="scientific">Lentzea miocenica</name>
    <dbReference type="NCBI Taxonomy" id="3095431"/>
    <lineage>
        <taxon>Bacteria</taxon>
        <taxon>Bacillati</taxon>
        <taxon>Actinomycetota</taxon>
        <taxon>Actinomycetes</taxon>
        <taxon>Pseudonocardiales</taxon>
        <taxon>Pseudonocardiaceae</taxon>
        <taxon>Lentzea</taxon>
    </lineage>
</organism>
<evidence type="ECO:0000313" key="5">
    <source>
        <dbReference type="EMBL" id="MDX8037616.1"/>
    </source>
</evidence>
<keyword evidence="6" id="KW-1185">Reference proteome</keyword>
<dbReference type="Gene3D" id="2.130.10.10">
    <property type="entry name" value="YVTN repeat-like/Quinoprotein amine dehydrogenase"/>
    <property type="match status" value="3"/>
</dbReference>
<keyword evidence="3" id="KW-1133">Transmembrane helix</keyword>